<protein>
    <submittedName>
        <fullName evidence="8">Adhesion G-protein coupled receptor G4</fullName>
    </submittedName>
</protein>
<feature type="domain" description="G-protein coupled receptors family 2 profile 2" evidence="7">
    <location>
        <begin position="243"/>
        <end position="491"/>
    </location>
</feature>
<dbReference type="EMBL" id="JAIZAY010000020">
    <property type="protein sequence ID" value="KAJ8022847.1"/>
    <property type="molecule type" value="Genomic_DNA"/>
</dbReference>
<dbReference type="CDD" id="cd15040">
    <property type="entry name" value="7tmB2_Adhesion"/>
    <property type="match status" value="1"/>
</dbReference>
<keyword evidence="9" id="KW-1185">Reference proteome</keyword>
<evidence type="ECO:0000256" key="6">
    <source>
        <dbReference type="SAM" id="Phobius"/>
    </source>
</evidence>
<gene>
    <name evidence="8" type="ORF">HOLleu_37855</name>
</gene>
<feature type="transmembrane region" description="Helical" evidence="6">
    <location>
        <begin position="346"/>
        <end position="366"/>
    </location>
</feature>
<dbReference type="InterPro" id="IPR053066">
    <property type="entry name" value="ADGR_G7"/>
</dbReference>
<evidence type="ECO:0000256" key="1">
    <source>
        <dbReference type="ARBA" id="ARBA00004141"/>
    </source>
</evidence>
<evidence type="ECO:0000256" key="3">
    <source>
        <dbReference type="ARBA" id="ARBA00022989"/>
    </source>
</evidence>
<dbReference type="InterPro" id="IPR000832">
    <property type="entry name" value="GPCR_2_secretin-like"/>
</dbReference>
<evidence type="ECO:0000313" key="9">
    <source>
        <dbReference type="Proteomes" id="UP001152320"/>
    </source>
</evidence>
<feature type="transmembrane region" description="Helical" evidence="6">
    <location>
        <begin position="467"/>
        <end position="490"/>
    </location>
</feature>
<dbReference type="SUPFAM" id="SSF81321">
    <property type="entry name" value="Family A G protein-coupled receptor-like"/>
    <property type="match status" value="1"/>
</dbReference>
<feature type="transmembrane region" description="Helical" evidence="6">
    <location>
        <begin position="243"/>
        <end position="268"/>
    </location>
</feature>
<sequence length="557" mass="61823">MEDPKRLDLVIDSLESVTSAREPSVQVTDSVVRAVNNLMQVDEDVIQNGQIEPGRFIAALEQQISHLQTGEENYTTILPDLGVTAVKIDPSVLGRSLSFASLFSDNNVSSLEDGLRETDTKLFSREMDIPLMRTKTSISLPTIILDLLVEASVELTTVPVSFIVYGNANLFVPSKPIQPEEDISAGESNVTITQVIASQVIAARVEDESVSITRLPPDSPVVAKFTTDLRVRKGEKYQDPAPLYYITVIGSIISCVCSILCIVTFVSLRQLRTKQPTHIHINLCVSLLGFYIAFLSSSLAVNNPIACAAVSATIHFFCLTTVAWMSAEALNVYYLFVKVDRTSIRWFIPAACLFGYGVFSFLQSLLPKWVINPIDYISGSSCFIQPGFALYFGFLAEVGILFIFNFVIFILVIRKVLCRPLMVSKTRVNARRNEIITRVRHGILFWFVLGLSWIFGFLAAVETKTLIFDYLYCICVSLQGLIMFLLLCIANPEFRNLFTKYSKKDQAPLNSHVSPKSNSTSATNLTGESQSDISSGITQHENIPLNVIYDRTINVTA</sequence>
<dbReference type="Gene3D" id="1.20.1070.10">
    <property type="entry name" value="Rhodopsin 7-helix transmembrane proteins"/>
    <property type="match status" value="1"/>
</dbReference>
<comment type="caution">
    <text evidence="8">The sequence shown here is derived from an EMBL/GenBank/DDBJ whole genome shotgun (WGS) entry which is preliminary data.</text>
</comment>
<evidence type="ECO:0000256" key="2">
    <source>
        <dbReference type="ARBA" id="ARBA00022692"/>
    </source>
</evidence>
<feature type="compositionally biased region" description="Polar residues" evidence="5">
    <location>
        <begin position="508"/>
        <end position="534"/>
    </location>
</feature>
<reference evidence="8" key="1">
    <citation type="submission" date="2021-10" db="EMBL/GenBank/DDBJ databases">
        <title>Tropical sea cucumber genome reveals ecological adaptation and Cuvierian tubules defense mechanism.</title>
        <authorList>
            <person name="Chen T."/>
        </authorList>
    </citation>
    <scope>NUCLEOTIDE SEQUENCE</scope>
    <source>
        <strain evidence="8">Nanhai2018</strain>
        <tissue evidence="8">Muscle</tissue>
    </source>
</reference>
<organism evidence="8 9">
    <name type="scientific">Holothuria leucospilota</name>
    <name type="common">Black long sea cucumber</name>
    <name type="synonym">Mertensiothuria leucospilota</name>
    <dbReference type="NCBI Taxonomy" id="206669"/>
    <lineage>
        <taxon>Eukaryota</taxon>
        <taxon>Metazoa</taxon>
        <taxon>Echinodermata</taxon>
        <taxon>Eleutherozoa</taxon>
        <taxon>Echinozoa</taxon>
        <taxon>Holothuroidea</taxon>
        <taxon>Aspidochirotacea</taxon>
        <taxon>Aspidochirotida</taxon>
        <taxon>Holothuriidae</taxon>
        <taxon>Holothuria</taxon>
    </lineage>
</organism>
<dbReference type="OrthoDB" id="10037534at2759"/>
<dbReference type="AlphaFoldDB" id="A0A9Q1BFM3"/>
<feature type="transmembrane region" description="Helical" evidence="6">
    <location>
        <begin position="442"/>
        <end position="461"/>
    </location>
</feature>
<dbReference type="PRINTS" id="PR00249">
    <property type="entry name" value="GPCRSECRETIN"/>
</dbReference>
<feature type="transmembrane region" description="Helical" evidence="6">
    <location>
        <begin position="313"/>
        <end position="334"/>
    </location>
</feature>
<dbReference type="Pfam" id="PF00002">
    <property type="entry name" value="7tm_2"/>
    <property type="match status" value="1"/>
</dbReference>
<dbReference type="GO" id="GO:0004930">
    <property type="term" value="F:G protein-coupled receptor activity"/>
    <property type="evidence" value="ECO:0007669"/>
    <property type="project" value="InterPro"/>
</dbReference>
<evidence type="ECO:0000313" key="8">
    <source>
        <dbReference type="EMBL" id="KAJ8022847.1"/>
    </source>
</evidence>
<keyword evidence="8" id="KW-0675">Receptor</keyword>
<proteinExistence type="predicted"/>
<dbReference type="InterPro" id="IPR017981">
    <property type="entry name" value="GPCR_2-like_7TM"/>
</dbReference>
<feature type="transmembrane region" description="Helical" evidence="6">
    <location>
        <begin position="280"/>
        <end position="301"/>
    </location>
</feature>
<keyword evidence="4 6" id="KW-0472">Membrane</keyword>
<keyword evidence="2 6" id="KW-0812">Transmembrane</keyword>
<evidence type="ECO:0000256" key="5">
    <source>
        <dbReference type="SAM" id="MobiDB-lite"/>
    </source>
</evidence>
<feature type="region of interest" description="Disordered" evidence="5">
    <location>
        <begin position="507"/>
        <end position="534"/>
    </location>
</feature>
<name>A0A9Q1BFM3_HOLLE</name>
<comment type="subcellular location">
    <subcellularLocation>
        <location evidence="1">Membrane</location>
        <topology evidence="1">Multi-pass membrane protein</topology>
    </subcellularLocation>
</comment>
<accession>A0A9Q1BFM3</accession>
<dbReference type="PROSITE" id="PS50261">
    <property type="entry name" value="G_PROTEIN_RECEP_F2_4"/>
    <property type="match status" value="1"/>
</dbReference>
<dbReference type="GO" id="GO:0007166">
    <property type="term" value="P:cell surface receptor signaling pathway"/>
    <property type="evidence" value="ECO:0007669"/>
    <property type="project" value="InterPro"/>
</dbReference>
<dbReference type="PANTHER" id="PTHR47767">
    <property type="entry name" value="ADHESION G PROTEIN-COUPLED RECEPTOR G7"/>
    <property type="match status" value="1"/>
</dbReference>
<keyword evidence="3 6" id="KW-1133">Transmembrane helix</keyword>
<dbReference type="PANTHER" id="PTHR47767:SF1">
    <property type="entry name" value="ADHESION G PROTEIN-COUPLED RECEPTOR G7"/>
    <property type="match status" value="1"/>
</dbReference>
<feature type="transmembrane region" description="Helical" evidence="6">
    <location>
        <begin position="388"/>
        <end position="413"/>
    </location>
</feature>
<dbReference type="Proteomes" id="UP001152320">
    <property type="component" value="Chromosome 20"/>
</dbReference>
<dbReference type="GO" id="GO:0016020">
    <property type="term" value="C:membrane"/>
    <property type="evidence" value="ECO:0007669"/>
    <property type="project" value="UniProtKB-SubCell"/>
</dbReference>
<evidence type="ECO:0000256" key="4">
    <source>
        <dbReference type="ARBA" id="ARBA00023136"/>
    </source>
</evidence>
<evidence type="ECO:0000259" key="7">
    <source>
        <dbReference type="PROSITE" id="PS50261"/>
    </source>
</evidence>